<dbReference type="RefSeq" id="WP_190519434.1">
    <property type="nucleotide sequence ID" value="NZ_JAMPKX010000006.1"/>
</dbReference>
<sequence length="85" mass="8618">MASSSPLTGVILVDCAKANANEGLAIATERCGYGNDTAQFQAALKAACGDMNIAIDGLSDLVDNKPTVLIPEPGEVVAPDSPSEL</sequence>
<accession>A0ABV0K5T4</accession>
<protein>
    <submittedName>
        <fullName evidence="1">Uncharacterized protein</fullName>
    </submittedName>
</protein>
<evidence type="ECO:0000313" key="1">
    <source>
        <dbReference type="EMBL" id="MEP0948148.1"/>
    </source>
</evidence>
<name>A0ABV0K5T4_9CYAN</name>
<keyword evidence="2" id="KW-1185">Reference proteome</keyword>
<gene>
    <name evidence="1" type="ORF">NC992_14785</name>
</gene>
<organism evidence="1 2">
    <name type="scientific">Leptolyngbya subtilissima DQ-A4</name>
    <dbReference type="NCBI Taxonomy" id="2933933"/>
    <lineage>
        <taxon>Bacteria</taxon>
        <taxon>Bacillati</taxon>
        <taxon>Cyanobacteriota</taxon>
        <taxon>Cyanophyceae</taxon>
        <taxon>Leptolyngbyales</taxon>
        <taxon>Leptolyngbyaceae</taxon>
        <taxon>Leptolyngbya group</taxon>
        <taxon>Leptolyngbya</taxon>
    </lineage>
</organism>
<reference evidence="1 2" key="1">
    <citation type="submission" date="2022-04" db="EMBL/GenBank/DDBJ databases">
        <title>Positive selection, recombination, and allopatry shape intraspecific diversity of widespread and dominant cyanobacteria.</title>
        <authorList>
            <person name="Wei J."/>
            <person name="Shu W."/>
            <person name="Hu C."/>
        </authorList>
    </citation>
    <scope>NUCLEOTIDE SEQUENCE [LARGE SCALE GENOMIC DNA]</scope>
    <source>
        <strain evidence="1 2">DQ-A4</strain>
    </source>
</reference>
<dbReference type="EMBL" id="JAMPKX010000006">
    <property type="protein sequence ID" value="MEP0948148.1"/>
    <property type="molecule type" value="Genomic_DNA"/>
</dbReference>
<proteinExistence type="predicted"/>
<comment type="caution">
    <text evidence="1">The sequence shown here is derived from an EMBL/GenBank/DDBJ whole genome shotgun (WGS) entry which is preliminary data.</text>
</comment>
<evidence type="ECO:0000313" key="2">
    <source>
        <dbReference type="Proteomes" id="UP001482513"/>
    </source>
</evidence>
<dbReference type="Proteomes" id="UP001482513">
    <property type="component" value="Unassembled WGS sequence"/>
</dbReference>